<dbReference type="GO" id="GO:0003964">
    <property type="term" value="F:RNA-directed DNA polymerase activity"/>
    <property type="evidence" value="ECO:0007669"/>
    <property type="project" value="UniProtKB-KW"/>
</dbReference>
<feature type="non-terminal residue" evidence="2">
    <location>
        <position position="228"/>
    </location>
</feature>
<keyword evidence="2" id="KW-0548">Nucleotidyltransferase</keyword>
<reference evidence="2 3" key="1">
    <citation type="submission" date="2020-06" db="EMBL/GenBank/DDBJ databases">
        <title>Transcriptomic and genomic resources for Thalictrum thalictroides and T. hernandezii: Facilitating candidate gene discovery in an emerging model plant lineage.</title>
        <authorList>
            <person name="Arias T."/>
            <person name="Riano-Pachon D.M."/>
            <person name="Di Stilio V.S."/>
        </authorList>
    </citation>
    <scope>NUCLEOTIDE SEQUENCE [LARGE SCALE GENOMIC DNA]</scope>
    <source>
        <strain evidence="3">cv. WT478/WT964</strain>
        <tissue evidence="2">Leaves</tissue>
    </source>
</reference>
<keyword evidence="2" id="KW-0808">Transferase</keyword>
<feature type="domain" description="Reverse transcriptase zinc-binding" evidence="1">
    <location>
        <begin position="118"/>
        <end position="185"/>
    </location>
</feature>
<dbReference type="InterPro" id="IPR026960">
    <property type="entry name" value="RVT-Znf"/>
</dbReference>
<dbReference type="OrthoDB" id="1107057at2759"/>
<proteinExistence type="predicted"/>
<organism evidence="2 3">
    <name type="scientific">Thalictrum thalictroides</name>
    <name type="common">Rue-anemone</name>
    <name type="synonym">Anemone thalictroides</name>
    <dbReference type="NCBI Taxonomy" id="46969"/>
    <lineage>
        <taxon>Eukaryota</taxon>
        <taxon>Viridiplantae</taxon>
        <taxon>Streptophyta</taxon>
        <taxon>Embryophyta</taxon>
        <taxon>Tracheophyta</taxon>
        <taxon>Spermatophyta</taxon>
        <taxon>Magnoliopsida</taxon>
        <taxon>Ranunculales</taxon>
        <taxon>Ranunculaceae</taxon>
        <taxon>Thalictroideae</taxon>
        <taxon>Thalictrum</taxon>
    </lineage>
</organism>
<protein>
    <submittedName>
        <fullName evidence="2">RNA-directed DNA polymerase (Reverse transcriptase)-related family protein</fullName>
    </submittedName>
</protein>
<accession>A0A7J6X600</accession>
<name>A0A7J6X600_THATH</name>
<keyword evidence="3" id="KW-1185">Reference proteome</keyword>
<evidence type="ECO:0000313" key="3">
    <source>
        <dbReference type="Proteomes" id="UP000554482"/>
    </source>
</evidence>
<dbReference type="EMBL" id="JABWDY010005619">
    <property type="protein sequence ID" value="KAF5204288.1"/>
    <property type="molecule type" value="Genomic_DNA"/>
</dbReference>
<dbReference type="Proteomes" id="UP000554482">
    <property type="component" value="Unassembled WGS sequence"/>
</dbReference>
<sequence length="228" mass="26458">MEVPVYYSWVWRGILQVRKCAKPFTKYLIANGEDTQFWHEPWTDKGVLRELVSSTTKQLCGIREVTFVKDAMTNHHWKPVPQNHLQVMELWSAVQNTSIYEEEEKDQIVWSPHPKGIFSTSTAYAAMRRSRNIKVDWTRVVWHKTSIPRQSFKTWLAVIGKLDTQDRLLSWGVLKVSVCVLCSNKDLREKLSTTGTSQGTTAGRITPCRNNKWPFICSKEHYKSKANT</sequence>
<comment type="caution">
    <text evidence="2">The sequence shown here is derived from an EMBL/GenBank/DDBJ whole genome shotgun (WGS) entry which is preliminary data.</text>
</comment>
<dbReference type="Pfam" id="PF13966">
    <property type="entry name" value="zf-RVT"/>
    <property type="match status" value="1"/>
</dbReference>
<gene>
    <name evidence="2" type="ORF">FRX31_006125</name>
</gene>
<keyword evidence="2" id="KW-0695">RNA-directed DNA polymerase</keyword>
<dbReference type="AlphaFoldDB" id="A0A7J6X600"/>
<evidence type="ECO:0000259" key="1">
    <source>
        <dbReference type="Pfam" id="PF13966"/>
    </source>
</evidence>
<evidence type="ECO:0000313" key="2">
    <source>
        <dbReference type="EMBL" id="KAF5204288.1"/>
    </source>
</evidence>